<sequence length="296" mass="34107">MEEEDDHEDFSRGLDAFLRAVVARKKDRRIALERYSLQSTHVGIEHRLIAAATFNKNYRNSVVFSFHLIVQKKFPEDGEKENKTQTPGKTPPQKVPFVGFEAGIFDPPGAFFTPPEIFRKKLKSPSQVGPYDALVVRADPTALNFFLKNSFTDDLILNSRFRELEVDGCPKGTLLCYLPPFDGHYPPLPGAQDWNSADAMVAMEEEVEKWRQKSLEAYQTQVTCLTRLQQEVLRLHNLLRRQESTIQFLKKENQRLQGRLTKVERKSAQALIDVLEKEAADFERFCGIQYQINDDR</sequence>
<dbReference type="AlphaFoldDB" id="A0A8X6I7B4"/>
<proteinExistence type="predicted"/>
<comment type="caution">
    <text evidence="2">The sequence shown here is derived from an EMBL/GenBank/DDBJ whole genome shotgun (WGS) entry which is preliminary data.</text>
</comment>
<evidence type="ECO:0000313" key="3">
    <source>
        <dbReference type="Proteomes" id="UP000886998"/>
    </source>
</evidence>
<protein>
    <submittedName>
        <fullName evidence="2">N-acetyltransferase domain-containing protein</fullName>
    </submittedName>
</protein>
<keyword evidence="1" id="KW-0175">Coiled coil</keyword>
<reference evidence="2" key="1">
    <citation type="submission" date="2020-08" db="EMBL/GenBank/DDBJ databases">
        <title>Multicomponent nature underlies the extraordinary mechanical properties of spider dragline silk.</title>
        <authorList>
            <person name="Kono N."/>
            <person name="Nakamura H."/>
            <person name="Mori M."/>
            <person name="Yoshida Y."/>
            <person name="Ohtoshi R."/>
            <person name="Malay A.D."/>
            <person name="Moran D.A.P."/>
            <person name="Tomita M."/>
            <person name="Numata K."/>
            <person name="Arakawa K."/>
        </authorList>
    </citation>
    <scope>NUCLEOTIDE SEQUENCE</scope>
</reference>
<name>A0A8X6I7B4_9ARAC</name>
<organism evidence="2 3">
    <name type="scientific">Trichonephila inaurata madagascariensis</name>
    <dbReference type="NCBI Taxonomy" id="2747483"/>
    <lineage>
        <taxon>Eukaryota</taxon>
        <taxon>Metazoa</taxon>
        <taxon>Ecdysozoa</taxon>
        <taxon>Arthropoda</taxon>
        <taxon>Chelicerata</taxon>
        <taxon>Arachnida</taxon>
        <taxon>Araneae</taxon>
        <taxon>Araneomorphae</taxon>
        <taxon>Entelegynae</taxon>
        <taxon>Araneoidea</taxon>
        <taxon>Nephilidae</taxon>
        <taxon>Trichonephila</taxon>
        <taxon>Trichonephila inaurata</taxon>
    </lineage>
</organism>
<evidence type="ECO:0000313" key="2">
    <source>
        <dbReference type="EMBL" id="GFS34105.1"/>
    </source>
</evidence>
<dbReference type="EMBL" id="BMAV01024560">
    <property type="protein sequence ID" value="GFS34105.1"/>
    <property type="molecule type" value="Genomic_DNA"/>
</dbReference>
<dbReference type="Proteomes" id="UP000886998">
    <property type="component" value="Unassembled WGS sequence"/>
</dbReference>
<dbReference type="OrthoDB" id="6498386at2759"/>
<keyword evidence="3" id="KW-1185">Reference proteome</keyword>
<evidence type="ECO:0000256" key="1">
    <source>
        <dbReference type="SAM" id="Coils"/>
    </source>
</evidence>
<gene>
    <name evidence="2" type="primary">AVEN_111277_1</name>
    <name evidence="2" type="ORF">TNIN_456641</name>
</gene>
<feature type="coiled-coil region" evidence="1">
    <location>
        <begin position="225"/>
        <end position="266"/>
    </location>
</feature>
<accession>A0A8X6I7B4</accession>